<feature type="compositionally biased region" description="Polar residues" evidence="1">
    <location>
        <begin position="49"/>
        <end position="59"/>
    </location>
</feature>
<reference evidence="2" key="2">
    <citation type="submission" date="2014-03" db="EMBL/GenBank/DDBJ databases">
        <title>The whipworm genome and dual-species transcriptomics of an intimate host-pathogen interaction.</title>
        <authorList>
            <person name="Foth B.J."/>
            <person name="Tsai I.J."/>
            <person name="Reid A.J."/>
            <person name="Bancroft A.J."/>
            <person name="Nichol S."/>
            <person name="Tracey A."/>
            <person name="Holroyd N."/>
            <person name="Cotton J.A."/>
            <person name="Stanley E.J."/>
            <person name="Zarowiecki M."/>
            <person name="Liu J.Z."/>
            <person name="Huckvale T."/>
            <person name="Cooper P.J."/>
            <person name="Grencis R.K."/>
            <person name="Berriman M."/>
        </authorList>
    </citation>
    <scope>NUCLEOTIDE SEQUENCE [LARGE SCALE GENOMIC DNA]</scope>
</reference>
<gene>
    <name evidence="2" type="ORF">TTRE_0000050701</name>
</gene>
<evidence type="ECO:0000256" key="1">
    <source>
        <dbReference type="SAM" id="MobiDB-lite"/>
    </source>
</evidence>
<evidence type="ECO:0000313" key="3">
    <source>
        <dbReference type="Proteomes" id="UP000030665"/>
    </source>
</evidence>
<dbReference type="AlphaFoldDB" id="A0A077YXS4"/>
<evidence type="ECO:0000313" key="2">
    <source>
        <dbReference type="EMBL" id="CDW52248.1"/>
    </source>
</evidence>
<protein>
    <submittedName>
        <fullName evidence="2">Uncharacterized protein</fullName>
    </submittedName>
</protein>
<dbReference type="Proteomes" id="UP000030665">
    <property type="component" value="Unassembled WGS sequence"/>
</dbReference>
<reference evidence="2" key="1">
    <citation type="submission" date="2014-01" db="EMBL/GenBank/DDBJ databases">
        <authorList>
            <person name="Aslett M."/>
        </authorList>
    </citation>
    <scope>NUCLEOTIDE SEQUENCE</scope>
</reference>
<organism evidence="2 3">
    <name type="scientific">Trichuris trichiura</name>
    <name type="common">Whipworm</name>
    <name type="synonym">Trichocephalus trichiurus</name>
    <dbReference type="NCBI Taxonomy" id="36087"/>
    <lineage>
        <taxon>Eukaryota</taxon>
        <taxon>Metazoa</taxon>
        <taxon>Ecdysozoa</taxon>
        <taxon>Nematoda</taxon>
        <taxon>Enoplea</taxon>
        <taxon>Dorylaimia</taxon>
        <taxon>Trichinellida</taxon>
        <taxon>Trichuridae</taxon>
        <taxon>Trichuris</taxon>
    </lineage>
</organism>
<accession>A0A077YXS4</accession>
<sequence>MHLKTNRATFFRSQRPGTACATSGTRAHLQASETAGKSSFAVPSGRRPTWSQTGFQSIQPMKGSPLGVRNALGVFDRR</sequence>
<feature type="region of interest" description="Disordered" evidence="1">
    <location>
        <begin position="32"/>
        <end position="62"/>
    </location>
</feature>
<keyword evidence="3" id="KW-1185">Reference proteome</keyword>
<name>A0A077YXS4_TRITR</name>
<proteinExistence type="predicted"/>
<dbReference type="EMBL" id="HG805817">
    <property type="protein sequence ID" value="CDW52248.1"/>
    <property type="molecule type" value="Genomic_DNA"/>
</dbReference>